<gene>
    <name evidence="2" type="ORF">ACFPMF_15425</name>
</gene>
<evidence type="ECO:0000256" key="1">
    <source>
        <dbReference type="SAM" id="MobiDB-lite"/>
    </source>
</evidence>
<protein>
    <recommendedName>
        <fullName evidence="4">DUF3408 domain-containing protein</fullName>
    </recommendedName>
</protein>
<feature type="compositionally biased region" description="Pro residues" evidence="1">
    <location>
        <begin position="30"/>
        <end position="44"/>
    </location>
</feature>
<feature type="compositionally biased region" description="Low complexity" evidence="1">
    <location>
        <begin position="63"/>
        <end position="92"/>
    </location>
</feature>
<organism evidence="2 3">
    <name type="scientific">Larkinella bovis</name>
    <dbReference type="NCBI Taxonomy" id="683041"/>
    <lineage>
        <taxon>Bacteria</taxon>
        <taxon>Pseudomonadati</taxon>
        <taxon>Bacteroidota</taxon>
        <taxon>Cytophagia</taxon>
        <taxon>Cytophagales</taxon>
        <taxon>Spirosomataceae</taxon>
        <taxon>Larkinella</taxon>
    </lineage>
</organism>
<evidence type="ECO:0008006" key="4">
    <source>
        <dbReference type="Google" id="ProtNLM"/>
    </source>
</evidence>
<keyword evidence="3" id="KW-1185">Reference proteome</keyword>
<comment type="caution">
    <text evidence="2">The sequence shown here is derived from an EMBL/GenBank/DDBJ whole genome shotgun (WGS) entry which is preliminary data.</text>
</comment>
<feature type="region of interest" description="Disordered" evidence="1">
    <location>
        <begin position="1"/>
        <end position="105"/>
    </location>
</feature>
<dbReference type="EMBL" id="JBHSMA010000004">
    <property type="protein sequence ID" value="MFC5410713.1"/>
    <property type="molecule type" value="Genomic_DNA"/>
</dbReference>
<evidence type="ECO:0000313" key="3">
    <source>
        <dbReference type="Proteomes" id="UP001596106"/>
    </source>
</evidence>
<name>A0ABW0IBD9_9BACT</name>
<dbReference type="Proteomes" id="UP001596106">
    <property type="component" value="Unassembled WGS sequence"/>
</dbReference>
<evidence type="ECO:0000313" key="2">
    <source>
        <dbReference type="EMBL" id="MFC5410713.1"/>
    </source>
</evidence>
<proteinExistence type="predicted"/>
<reference evidence="3" key="1">
    <citation type="journal article" date="2019" name="Int. J. Syst. Evol. Microbiol.">
        <title>The Global Catalogue of Microorganisms (GCM) 10K type strain sequencing project: providing services to taxonomists for standard genome sequencing and annotation.</title>
        <authorList>
            <consortium name="The Broad Institute Genomics Platform"/>
            <consortium name="The Broad Institute Genome Sequencing Center for Infectious Disease"/>
            <person name="Wu L."/>
            <person name="Ma J."/>
        </authorList>
    </citation>
    <scope>NUCLEOTIDE SEQUENCE [LARGE SCALE GENOMIC DNA]</scope>
    <source>
        <strain evidence="3">CCUG 55250</strain>
    </source>
</reference>
<sequence length="166" mass="18023">MAEQQSKTKLSDVAKQQHAAKASKFSAMMVPPPPVHQTPAPAPSPVEALKQESTPAVEEAPIAETPSAPEPVAAVAPATAPAVKQPAVTPKPVRSRKSAALSMDDVIEEAPPKGEAYPRQVRVSEVHHKLLRRLAFEYDKSINHILYNLLEQLDQAYQREQQKGGQ</sequence>
<dbReference type="RefSeq" id="WP_379846660.1">
    <property type="nucleotide sequence ID" value="NZ_JBHSMA010000004.1"/>
</dbReference>
<accession>A0ABW0IBD9</accession>